<keyword evidence="6" id="KW-0805">Transcription regulation</keyword>
<dbReference type="EMBL" id="JAGTXO010000049">
    <property type="protein sequence ID" value="KAG8458604.1"/>
    <property type="molecule type" value="Genomic_DNA"/>
</dbReference>
<dbReference type="PANTHER" id="PTHR46367">
    <property type="entry name" value="ATAXIN-7-LIKE PROTEIN 3"/>
    <property type="match status" value="1"/>
</dbReference>
<evidence type="ECO:0000256" key="8">
    <source>
        <dbReference type="ARBA" id="ARBA00023163"/>
    </source>
</evidence>
<keyword evidence="8" id="KW-0804">Transcription</keyword>
<protein>
    <recommendedName>
        <fullName evidence="10">SAGA-associated factor 11</fullName>
    </recommendedName>
</protein>
<keyword evidence="4" id="KW-0862">Zinc</keyword>
<dbReference type="GO" id="GO:0000124">
    <property type="term" value="C:SAGA complex"/>
    <property type="evidence" value="ECO:0007669"/>
    <property type="project" value="TreeGrafter"/>
</dbReference>
<dbReference type="InterPro" id="IPR051078">
    <property type="entry name" value="SGF11"/>
</dbReference>
<dbReference type="OrthoDB" id="21557at2759"/>
<comment type="subcellular location">
    <subcellularLocation>
        <location evidence="1 10">Nucleus</location>
    </subcellularLocation>
</comment>
<dbReference type="PANTHER" id="PTHR46367:SF1">
    <property type="entry name" value="ATAXIN-7-LIKE PROTEIN 3"/>
    <property type="match status" value="1"/>
</dbReference>
<evidence type="ECO:0000256" key="1">
    <source>
        <dbReference type="ARBA" id="ARBA00004123"/>
    </source>
</evidence>
<keyword evidence="7 10" id="KW-0010">Activator</keyword>
<keyword evidence="9" id="KW-0539">Nucleus</keyword>
<organism evidence="12 13">
    <name type="scientific">Diacronema lutheri</name>
    <name type="common">Unicellular marine alga</name>
    <name type="synonym">Monochrysis lutheri</name>
    <dbReference type="NCBI Taxonomy" id="2081491"/>
    <lineage>
        <taxon>Eukaryota</taxon>
        <taxon>Haptista</taxon>
        <taxon>Haptophyta</taxon>
        <taxon>Pavlovophyceae</taxon>
        <taxon>Pavlovales</taxon>
        <taxon>Pavlovaceae</taxon>
        <taxon>Diacronema</taxon>
    </lineage>
</organism>
<evidence type="ECO:0000256" key="10">
    <source>
        <dbReference type="RuleBase" id="RU261113"/>
    </source>
</evidence>
<dbReference type="Pfam" id="PF08209">
    <property type="entry name" value="Sgf11"/>
    <property type="match status" value="1"/>
</dbReference>
<name>A0A8J6C2M8_DIALT</name>
<evidence type="ECO:0000256" key="4">
    <source>
        <dbReference type="ARBA" id="ARBA00022833"/>
    </source>
</evidence>
<dbReference type="GO" id="GO:0003713">
    <property type="term" value="F:transcription coactivator activity"/>
    <property type="evidence" value="ECO:0007669"/>
    <property type="project" value="TreeGrafter"/>
</dbReference>
<dbReference type="Proteomes" id="UP000751190">
    <property type="component" value="Unassembled WGS sequence"/>
</dbReference>
<feature type="region of interest" description="Disordered" evidence="11">
    <location>
        <begin position="139"/>
        <end position="180"/>
    </location>
</feature>
<dbReference type="GO" id="GO:0008270">
    <property type="term" value="F:zinc ion binding"/>
    <property type="evidence" value="ECO:0007669"/>
    <property type="project" value="UniProtKB-KW"/>
</dbReference>
<evidence type="ECO:0000256" key="9">
    <source>
        <dbReference type="ARBA" id="ARBA00023242"/>
    </source>
</evidence>
<accession>A0A8J6C2M8</accession>
<dbReference type="GO" id="GO:0071819">
    <property type="term" value="C:DUBm complex"/>
    <property type="evidence" value="ECO:0007669"/>
    <property type="project" value="TreeGrafter"/>
</dbReference>
<dbReference type="AlphaFoldDB" id="A0A8J6C2M8"/>
<dbReference type="InterPro" id="IPR013246">
    <property type="entry name" value="SAGA_su_Sgf11"/>
</dbReference>
<gene>
    <name evidence="12" type="ORF">KFE25_008401</name>
</gene>
<evidence type="ECO:0000256" key="2">
    <source>
        <dbReference type="ARBA" id="ARBA00022723"/>
    </source>
</evidence>
<proteinExistence type="inferred from homology"/>
<reference evidence="12" key="1">
    <citation type="submission" date="2021-05" db="EMBL/GenBank/DDBJ databases">
        <title>The genome of the haptophyte Pavlova lutheri (Diacronema luteri, Pavlovales) - a model for lipid biosynthesis in eukaryotic algae.</title>
        <authorList>
            <person name="Hulatt C.J."/>
            <person name="Posewitz M.C."/>
        </authorList>
    </citation>
    <scope>NUCLEOTIDE SEQUENCE</scope>
    <source>
        <strain evidence="12">NIVA-4/92</strain>
    </source>
</reference>
<keyword evidence="3" id="KW-0863">Zinc-finger</keyword>
<evidence type="ECO:0000256" key="5">
    <source>
        <dbReference type="ARBA" id="ARBA00022853"/>
    </source>
</evidence>
<evidence type="ECO:0000256" key="6">
    <source>
        <dbReference type="ARBA" id="ARBA00023015"/>
    </source>
</evidence>
<keyword evidence="2" id="KW-0479">Metal-binding</keyword>
<keyword evidence="13" id="KW-1185">Reference proteome</keyword>
<evidence type="ECO:0000256" key="11">
    <source>
        <dbReference type="SAM" id="MobiDB-lite"/>
    </source>
</evidence>
<dbReference type="Gene3D" id="3.30.160.60">
    <property type="entry name" value="Classic Zinc Finger"/>
    <property type="match status" value="1"/>
</dbReference>
<evidence type="ECO:0000313" key="12">
    <source>
        <dbReference type="EMBL" id="KAG8458604.1"/>
    </source>
</evidence>
<sequence>MSRAGPADGSNLAELVFEEFVEDIVREVCFPLHRALKTTTACLSCGKVGADSDGAVAAPLAAYDDFERKLISAIQQRAAKLADRVVSREPGLDVFGTKPRTVAIDNFKCSHCGKKVAANRFAKHLEGCMLGGGRASARIADSSQVGKEPSPAAKRSKGDARASPQTLFPPAPAPGGGLPDADLLVDSIDASSLIF</sequence>
<evidence type="ECO:0000256" key="3">
    <source>
        <dbReference type="ARBA" id="ARBA00022771"/>
    </source>
</evidence>
<comment type="similarity">
    <text evidence="10">Belongs to the SGF11 family.</text>
</comment>
<comment type="caution">
    <text evidence="12">The sequence shown here is derived from an EMBL/GenBank/DDBJ whole genome shotgun (WGS) entry which is preliminary data.</text>
</comment>
<dbReference type="GO" id="GO:0006325">
    <property type="term" value="P:chromatin organization"/>
    <property type="evidence" value="ECO:0007669"/>
    <property type="project" value="UniProtKB-KW"/>
</dbReference>
<dbReference type="GO" id="GO:0006357">
    <property type="term" value="P:regulation of transcription by RNA polymerase II"/>
    <property type="evidence" value="ECO:0007669"/>
    <property type="project" value="TreeGrafter"/>
</dbReference>
<evidence type="ECO:0000313" key="13">
    <source>
        <dbReference type="Proteomes" id="UP000751190"/>
    </source>
</evidence>
<keyword evidence="5" id="KW-0156">Chromatin regulator</keyword>
<evidence type="ECO:0000256" key="7">
    <source>
        <dbReference type="ARBA" id="ARBA00023159"/>
    </source>
</evidence>